<dbReference type="GO" id="GO:0004386">
    <property type="term" value="F:helicase activity"/>
    <property type="evidence" value="ECO:0007669"/>
    <property type="project" value="UniProtKB-KW"/>
</dbReference>
<dbReference type="OrthoDB" id="539800at2759"/>
<organism evidence="5">
    <name type="scientific">Volvox carteri f. nagariensis</name>
    <dbReference type="NCBI Taxonomy" id="3068"/>
    <lineage>
        <taxon>Eukaryota</taxon>
        <taxon>Viridiplantae</taxon>
        <taxon>Chlorophyta</taxon>
        <taxon>core chlorophytes</taxon>
        <taxon>Chlorophyceae</taxon>
        <taxon>CS clade</taxon>
        <taxon>Chlamydomonadales</taxon>
        <taxon>Volvocaceae</taxon>
        <taxon>Volvox</taxon>
    </lineage>
</organism>
<dbReference type="InterPro" id="IPR052431">
    <property type="entry name" value="SKI2_subfamily_helicases"/>
</dbReference>
<feature type="compositionally biased region" description="Low complexity" evidence="3">
    <location>
        <begin position="35"/>
        <end position="46"/>
    </location>
</feature>
<keyword evidence="1" id="KW-0378">Hydrolase</keyword>
<evidence type="ECO:0000256" key="1">
    <source>
        <dbReference type="ARBA" id="ARBA00022801"/>
    </source>
</evidence>
<sequence length="337" mass="36269">MVPYAEACVRRYNMESFSAAVGYVIDFITRQQQQQKEQQQQQQQQEPYRAGPSAAAMTVCEDRLPFSGIRIKAAGGSNSVAEGGGITSSTVATESSSNSNSGDSNSNGSSSRNSNGSSSRNSNGSNSSNSNNLLWLLARMQRRLIACSPFMALGGRGDEFSSVAEMLNCVRQGVELQTLRMVLLLQLQSKESKAVPVLELRNRQGLEVPLNAWMYDFYKIHSVKPITRDNEIREGDVWDLLKSATSILKAAAQALELAAEAAAAAAEGGSSGSSRDNGGLARPALVAEALEAELLRLQNEPRPESPSQAALRDARMVAVLFRLIAQDFNAGFWSVGA</sequence>
<accession>D8TRE5</accession>
<dbReference type="RefSeq" id="XP_002949041.1">
    <property type="nucleotide sequence ID" value="XM_002948995.1"/>
</dbReference>
<dbReference type="InParanoid" id="D8TRE5"/>
<dbReference type="STRING" id="3068.D8TRE5"/>
<evidence type="ECO:0000313" key="5">
    <source>
        <dbReference type="Proteomes" id="UP000001058"/>
    </source>
</evidence>
<protein>
    <submittedName>
        <fullName evidence="4">Uncharacterized protein</fullName>
    </submittedName>
</protein>
<dbReference type="KEGG" id="vcn:VOLCADRAFT_104128"/>
<keyword evidence="5" id="KW-1185">Reference proteome</keyword>
<dbReference type="AlphaFoldDB" id="D8TRE5"/>
<dbReference type="GeneID" id="9623653"/>
<dbReference type="GO" id="GO:0005737">
    <property type="term" value="C:cytoplasm"/>
    <property type="evidence" value="ECO:0007669"/>
    <property type="project" value="TreeGrafter"/>
</dbReference>
<keyword evidence="2" id="KW-0547">Nucleotide-binding</keyword>
<keyword evidence="2" id="KW-0347">Helicase</keyword>
<evidence type="ECO:0000313" key="4">
    <source>
        <dbReference type="EMBL" id="EFJ49976.1"/>
    </source>
</evidence>
<feature type="region of interest" description="Disordered" evidence="3">
    <location>
        <begin position="77"/>
        <end position="128"/>
    </location>
</feature>
<name>D8TRE5_VOLCA</name>
<reference evidence="4 5" key="1">
    <citation type="journal article" date="2010" name="Science">
        <title>Genomic analysis of organismal complexity in the multicellular green alga Volvox carteri.</title>
        <authorList>
            <person name="Prochnik S.E."/>
            <person name="Umen J."/>
            <person name="Nedelcu A.M."/>
            <person name="Hallmann A."/>
            <person name="Miller S.M."/>
            <person name="Nishii I."/>
            <person name="Ferris P."/>
            <person name="Kuo A."/>
            <person name="Mitros T."/>
            <person name="Fritz-Laylin L.K."/>
            <person name="Hellsten U."/>
            <person name="Chapman J."/>
            <person name="Simakov O."/>
            <person name="Rensing S.A."/>
            <person name="Terry A."/>
            <person name="Pangilinan J."/>
            <person name="Kapitonov V."/>
            <person name="Jurka J."/>
            <person name="Salamov A."/>
            <person name="Shapiro H."/>
            <person name="Schmutz J."/>
            <person name="Grimwood J."/>
            <person name="Lindquist E."/>
            <person name="Lucas S."/>
            <person name="Grigoriev I.V."/>
            <person name="Schmitt R."/>
            <person name="Kirk D."/>
            <person name="Rokhsar D.S."/>
        </authorList>
    </citation>
    <scope>NUCLEOTIDE SEQUENCE [LARGE SCALE GENOMIC DNA]</scope>
    <source>
        <strain evidence="5">f. Nagariensis / Eve</strain>
    </source>
</reference>
<evidence type="ECO:0000256" key="2">
    <source>
        <dbReference type="ARBA" id="ARBA00022806"/>
    </source>
</evidence>
<gene>
    <name evidence="4" type="ORF">VOLCADRAFT_104128</name>
</gene>
<keyword evidence="2" id="KW-0067">ATP-binding</keyword>
<proteinExistence type="predicted"/>
<dbReference type="GO" id="GO:0016787">
    <property type="term" value="F:hydrolase activity"/>
    <property type="evidence" value="ECO:0007669"/>
    <property type="project" value="UniProtKB-KW"/>
</dbReference>
<dbReference type="PANTHER" id="PTHR44533:SF4">
    <property type="entry name" value="DEAD_H RNA HELICASE, PUTATIVE-RELATED"/>
    <property type="match status" value="1"/>
</dbReference>
<dbReference type="EMBL" id="GL378333">
    <property type="protein sequence ID" value="EFJ49976.1"/>
    <property type="molecule type" value="Genomic_DNA"/>
</dbReference>
<dbReference type="Proteomes" id="UP000001058">
    <property type="component" value="Unassembled WGS sequence"/>
</dbReference>
<dbReference type="PANTHER" id="PTHR44533">
    <property type="entry name" value="DEAD/H RNA HELICASE, PUTATIVE-RELATED"/>
    <property type="match status" value="1"/>
</dbReference>
<evidence type="ECO:0000256" key="3">
    <source>
        <dbReference type="SAM" id="MobiDB-lite"/>
    </source>
</evidence>
<feature type="compositionally biased region" description="Low complexity" evidence="3">
    <location>
        <begin position="95"/>
        <end position="128"/>
    </location>
</feature>
<feature type="region of interest" description="Disordered" evidence="3">
    <location>
        <begin position="35"/>
        <end position="54"/>
    </location>
</feature>